<evidence type="ECO:0000313" key="2">
    <source>
        <dbReference type="Proteomes" id="UP000759131"/>
    </source>
</evidence>
<dbReference type="EMBL" id="CAJPIZ010011751">
    <property type="protein sequence ID" value="CAG2113323.1"/>
    <property type="molecule type" value="Genomic_DNA"/>
</dbReference>
<keyword evidence="2" id="KW-1185">Reference proteome</keyword>
<evidence type="ECO:0000313" key="1">
    <source>
        <dbReference type="EMBL" id="CAD7632893.1"/>
    </source>
</evidence>
<dbReference type="Gene3D" id="1.20.1170.10">
    <property type="match status" value="1"/>
</dbReference>
<organism evidence="1">
    <name type="scientific">Medioppia subpectinata</name>
    <dbReference type="NCBI Taxonomy" id="1979941"/>
    <lineage>
        <taxon>Eukaryota</taxon>
        <taxon>Metazoa</taxon>
        <taxon>Ecdysozoa</taxon>
        <taxon>Arthropoda</taxon>
        <taxon>Chelicerata</taxon>
        <taxon>Arachnida</taxon>
        <taxon>Acari</taxon>
        <taxon>Acariformes</taxon>
        <taxon>Sarcoptiformes</taxon>
        <taxon>Oribatida</taxon>
        <taxon>Brachypylina</taxon>
        <taxon>Oppioidea</taxon>
        <taxon>Oppiidae</taxon>
        <taxon>Medioppia</taxon>
    </lineage>
</organism>
<proteinExistence type="predicted"/>
<reference evidence="1" key="1">
    <citation type="submission" date="2020-11" db="EMBL/GenBank/DDBJ databases">
        <authorList>
            <person name="Tran Van P."/>
        </authorList>
    </citation>
    <scope>NUCLEOTIDE SEQUENCE</scope>
</reference>
<dbReference type="Proteomes" id="UP000759131">
    <property type="component" value="Unassembled WGS sequence"/>
</dbReference>
<protein>
    <submittedName>
        <fullName evidence="1">Uncharacterized protein</fullName>
    </submittedName>
</protein>
<dbReference type="OrthoDB" id="6530954at2759"/>
<gene>
    <name evidence="1" type="ORF">OSB1V03_LOCUS13293</name>
</gene>
<feature type="non-terminal residue" evidence="1">
    <location>
        <position position="1"/>
    </location>
</feature>
<name>A0A7R9L0F6_9ACAR</name>
<dbReference type="EMBL" id="OC866326">
    <property type="protein sequence ID" value="CAD7632893.1"/>
    <property type="molecule type" value="Genomic_DNA"/>
</dbReference>
<accession>A0A7R9L0F6</accession>
<dbReference type="AlphaFoldDB" id="A0A7R9L0F6"/>
<sequence>VAEFYTEADCKSKEAFVAKAGQLTEVIAKSKAMLDMMKGAVPAGGRGILTKIQKEYSDFTTSKEKLVKEVQSGKTSLPDACKKAMAMYDKLQKDLDALSPKPSVTKGVYTEADCKTKEAFAAKAGQLNESIDKAKGMLDMVKGHEPAGSQGQIAKVQKDMSDFKTSKEKLVKEVQSGKTSVPDGCKKALAMVEKLQKDMESLSGAMKGVYTDADCKSKEAFAAKAGQLTDQIGKAKGMLDMAKGHVPANAQAAFAKVQKDLSDFKTNKEKLAKDVQSGKTSLPDGCKKALAMVDKLKADMQAMSSAMQG</sequence>